<reference evidence="1" key="1">
    <citation type="journal article" date="2014" name="Front. Microbiol.">
        <title>High frequency of phylogenetically diverse reductive dehalogenase-homologous genes in deep subseafloor sedimentary metagenomes.</title>
        <authorList>
            <person name="Kawai M."/>
            <person name="Futagami T."/>
            <person name="Toyoda A."/>
            <person name="Takaki Y."/>
            <person name="Nishi S."/>
            <person name="Hori S."/>
            <person name="Arai W."/>
            <person name="Tsubouchi T."/>
            <person name="Morono Y."/>
            <person name="Uchiyama I."/>
            <person name="Ito T."/>
            <person name="Fujiyama A."/>
            <person name="Inagaki F."/>
            <person name="Takami H."/>
        </authorList>
    </citation>
    <scope>NUCLEOTIDE SEQUENCE</scope>
    <source>
        <strain evidence="1">Expedition CK06-06</strain>
    </source>
</reference>
<name>X1RMN7_9ZZZZ</name>
<comment type="caution">
    <text evidence="1">The sequence shown here is derived from an EMBL/GenBank/DDBJ whole genome shotgun (WGS) entry which is preliminary data.</text>
</comment>
<proteinExistence type="predicted"/>
<accession>X1RMN7</accession>
<organism evidence="1">
    <name type="scientific">marine sediment metagenome</name>
    <dbReference type="NCBI Taxonomy" id="412755"/>
    <lineage>
        <taxon>unclassified sequences</taxon>
        <taxon>metagenomes</taxon>
        <taxon>ecological metagenomes</taxon>
    </lineage>
</organism>
<dbReference type="AlphaFoldDB" id="X1RMN7"/>
<dbReference type="EMBL" id="BARW01006881">
    <property type="protein sequence ID" value="GAI81982.1"/>
    <property type="molecule type" value="Genomic_DNA"/>
</dbReference>
<gene>
    <name evidence="1" type="ORF">S12H4_14428</name>
</gene>
<evidence type="ECO:0008006" key="2">
    <source>
        <dbReference type="Google" id="ProtNLM"/>
    </source>
</evidence>
<sequence length="116" mass="13357">MKNKLKILLIKVPEIDFEEKKVNYSEVLATSLPPIPLGIASLSAYLKERSGHEIHLFDIYSEGFDIYKKSQNSEIFRELIDKKINTVMPDVIGISSLMIINYKWVHYVTNIAKDTL</sequence>
<protein>
    <recommendedName>
        <fullName evidence="2">B12-binding domain-containing protein</fullName>
    </recommendedName>
</protein>
<evidence type="ECO:0000313" key="1">
    <source>
        <dbReference type="EMBL" id="GAI81982.1"/>
    </source>
</evidence>